<keyword evidence="3" id="KW-0004">4Fe-4S</keyword>
<gene>
    <name evidence="10" type="ORF">IMF26_08265</name>
</gene>
<evidence type="ECO:0000256" key="8">
    <source>
        <dbReference type="ARBA" id="ARBA00049934"/>
    </source>
</evidence>
<keyword evidence="5" id="KW-0560">Oxidoreductase</keyword>
<dbReference type="GO" id="GO:0046872">
    <property type="term" value="F:metal ion binding"/>
    <property type="evidence" value="ECO:0007669"/>
    <property type="project" value="UniProtKB-KW"/>
</dbReference>
<dbReference type="Gene3D" id="1.10.599.10">
    <property type="entry name" value="Aldehyde Ferredoxin Oxidoreductase Protein, subunit A, domain 3"/>
    <property type="match status" value="1"/>
</dbReference>
<accession>A0AAT9LCK1</accession>
<dbReference type="SMART" id="SM00790">
    <property type="entry name" value="AFOR_N"/>
    <property type="match status" value="1"/>
</dbReference>
<dbReference type="InterPro" id="IPR013985">
    <property type="entry name" value="Ald_Fedxn_OxRdtase_dom3"/>
</dbReference>
<dbReference type="SUPFAM" id="SSF56228">
    <property type="entry name" value="Aldehyde ferredoxin oxidoreductase, N-terminal domain"/>
    <property type="match status" value="1"/>
</dbReference>
<reference evidence="10" key="1">
    <citation type="submission" date="2020-10" db="EMBL/GenBank/DDBJ databases">
        <authorList>
            <person name="Kadnikov V."/>
            <person name="Beletsky A.V."/>
            <person name="Mardanov A.V."/>
            <person name="Karnachuk O.V."/>
            <person name="Ravin N.V."/>
        </authorList>
    </citation>
    <scope>NUCLEOTIDE SEQUENCE</scope>
    <source>
        <strain evidence="10">Bu02</strain>
    </source>
</reference>
<keyword evidence="7" id="KW-0411">Iron-sulfur</keyword>
<dbReference type="Gene3D" id="3.60.9.10">
    <property type="entry name" value="Aldehyde ferredoxin oxidoreductase, N-terminal domain"/>
    <property type="match status" value="1"/>
</dbReference>
<dbReference type="Gene3D" id="1.10.569.10">
    <property type="entry name" value="Aldehyde Ferredoxin Oxidoreductase Protein, subunit A, domain 2"/>
    <property type="match status" value="1"/>
</dbReference>
<dbReference type="Pfam" id="PF01314">
    <property type="entry name" value="AFOR_C"/>
    <property type="match status" value="1"/>
</dbReference>
<dbReference type="SUPFAM" id="SSF48310">
    <property type="entry name" value="Aldehyde ferredoxin oxidoreductase, C-terminal domains"/>
    <property type="match status" value="1"/>
</dbReference>
<sequence length="625" mass="67742">MPGYQGKILRVDLGTGKTWVEEKDEMFYRRYWGGRGIIAYYLLNEVPREADPLGPENVLVFAAGPLTGAPFAGSGRNSVGAKSPLTGGYGDAEGGGFFGAELKRAGFDAIVIKGCSEKPVYLYVHDGEAELKDASHLWGKTTGEVEDLIKEELGDRLVRVAQCGPAGENLVRFACVANDLTHFAGRTGMGAVMGSKKLRAVAVRGKGQVQVANPEKLRELARWMTENAPVLAPGLTDTGTAGGTVNLSVAGGLPTRNFKQGSFEGAEKISGQTMRDTVLVDRDTCYSCPIRCKRVVKTETPYKVDPRYGGPEYETIGSLGSNLGIDDLVAICKGNELCNAYGLDTISTGVTIAFAMECFERGLFTLEETGGLDLRFGNKDAVLKAIELIKERKGFGDLLALGSRELSRRIGCGAEDLAMHVRGQEIPMHEPRLKYALGIGYAVSPTGADHCHNFHDTGYEKADSRGFEELKGLGIYDPLPASDLSPEKIHMFWTVTNLRTFANVAVICQFVPWSVQQLEELVRAVTGWNTTAAEILAAGERANTMARVFNLREGIDLSEERLPKRFFQAFSEGPLAGKAADPAVWEKAKITAYKMAGWTEEGIPTKECLARLGIGWASKYLPDKG</sequence>
<proteinExistence type="inferred from homology"/>
<dbReference type="GO" id="GO:0009055">
    <property type="term" value="F:electron transfer activity"/>
    <property type="evidence" value="ECO:0007669"/>
    <property type="project" value="InterPro"/>
</dbReference>
<evidence type="ECO:0000256" key="4">
    <source>
        <dbReference type="ARBA" id="ARBA00022723"/>
    </source>
</evidence>
<dbReference type="GO" id="GO:0051539">
    <property type="term" value="F:4 iron, 4 sulfur cluster binding"/>
    <property type="evidence" value="ECO:0007669"/>
    <property type="project" value="UniProtKB-KW"/>
</dbReference>
<dbReference type="Pfam" id="PF02730">
    <property type="entry name" value="AFOR_N"/>
    <property type="match status" value="1"/>
</dbReference>
<organism evidence="10">
    <name type="scientific">Candidatus Fermentithermobacillus carboniphilus</name>
    <dbReference type="NCBI Taxonomy" id="3085328"/>
    <lineage>
        <taxon>Bacteria</taxon>
        <taxon>Bacillati</taxon>
        <taxon>Bacillota</taxon>
        <taxon>Candidatus Fermentithermobacillia</taxon>
        <taxon>Candidatus Fermentithermobacillales</taxon>
        <taxon>Candidatus Fermentithermobacillaceae</taxon>
        <taxon>Candidatus Fermentithermobacillus</taxon>
    </lineage>
</organism>
<evidence type="ECO:0000259" key="9">
    <source>
        <dbReference type="SMART" id="SM00790"/>
    </source>
</evidence>
<feature type="domain" description="Aldehyde ferredoxin oxidoreductase N-terminal" evidence="9">
    <location>
        <begin position="4"/>
        <end position="207"/>
    </location>
</feature>
<dbReference type="PANTHER" id="PTHR30038:SF0">
    <property type="entry name" value="TUNGSTEN-CONTAINING ALDEHYDE FERREDOXIN OXIDOREDUCTASE"/>
    <property type="match status" value="1"/>
</dbReference>
<comment type="cofactor">
    <cofactor evidence="1">
        <name>[4Fe-4S] cluster</name>
        <dbReference type="ChEBI" id="CHEBI:49883"/>
    </cofactor>
</comment>
<protein>
    <submittedName>
        <fullName evidence="10">Aldehyde ferredoxin oxidoreductase family protein</fullName>
    </submittedName>
</protein>
<name>A0AAT9LCK1_9FIRM</name>
<dbReference type="KEGG" id="fcz:IMF26_08265"/>
<evidence type="ECO:0000256" key="2">
    <source>
        <dbReference type="ARBA" id="ARBA00011032"/>
    </source>
</evidence>
<keyword evidence="4" id="KW-0479">Metal-binding</keyword>
<keyword evidence="6" id="KW-0408">Iron</keyword>
<dbReference type="InterPro" id="IPR013983">
    <property type="entry name" value="Ald_Fedxn_OxRdtase_N"/>
</dbReference>
<dbReference type="AlphaFoldDB" id="A0AAT9LCK1"/>
<evidence type="ECO:0000256" key="5">
    <source>
        <dbReference type="ARBA" id="ARBA00023002"/>
    </source>
</evidence>
<evidence type="ECO:0000256" key="3">
    <source>
        <dbReference type="ARBA" id="ARBA00022485"/>
    </source>
</evidence>
<evidence type="ECO:0000313" key="10">
    <source>
        <dbReference type="EMBL" id="QUL98047.1"/>
    </source>
</evidence>
<dbReference type="InterPro" id="IPR013984">
    <property type="entry name" value="Ald_Fedxn_OxRdtase_dom2"/>
</dbReference>
<reference evidence="10" key="2">
    <citation type="journal article" date="2023" name="Biology">
        <title>Prokaryotic Life Associated with Coal-Fire Gas Vents Revealed by Metagenomics.</title>
        <authorList>
            <person name="Kadnikov V.V."/>
            <person name="Mardanov A.V."/>
            <person name="Beletsky A.V."/>
            <person name="Karnachuk O.V."/>
            <person name="Ravin N.V."/>
        </authorList>
    </citation>
    <scope>NUCLEOTIDE SEQUENCE</scope>
    <source>
        <strain evidence="10">Bu02</strain>
    </source>
</reference>
<evidence type="ECO:0000256" key="7">
    <source>
        <dbReference type="ARBA" id="ARBA00023014"/>
    </source>
</evidence>
<comment type="similarity">
    <text evidence="2">Belongs to the AOR/FOR family.</text>
</comment>
<dbReference type="InterPro" id="IPR036503">
    <property type="entry name" value="Ald_Fedxn_OxRdtase_N_sf"/>
</dbReference>
<evidence type="ECO:0000256" key="1">
    <source>
        <dbReference type="ARBA" id="ARBA00001966"/>
    </source>
</evidence>
<dbReference type="InterPro" id="IPR036021">
    <property type="entry name" value="Tungsten_al_ferr_oxy-like_C"/>
</dbReference>
<dbReference type="InterPro" id="IPR051919">
    <property type="entry name" value="W-dependent_AOR"/>
</dbReference>
<dbReference type="EMBL" id="CP062796">
    <property type="protein sequence ID" value="QUL98047.1"/>
    <property type="molecule type" value="Genomic_DNA"/>
</dbReference>
<dbReference type="InterPro" id="IPR001203">
    <property type="entry name" value="OxRdtase_Ald_Fedxn_C"/>
</dbReference>
<evidence type="ECO:0000256" key="6">
    <source>
        <dbReference type="ARBA" id="ARBA00023004"/>
    </source>
</evidence>
<comment type="cofactor">
    <cofactor evidence="8">
        <name>tungstopterin</name>
        <dbReference type="ChEBI" id="CHEBI:30402"/>
    </cofactor>
</comment>
<dbReference type="GO" id="GO:0016625">
    <property type="term" value="F:oxidoreductase activity, acting on the aldehyde or oxo group of donors, iron-sulfur protein as acceptor"/>
    <property type="evidence" value="ECO:0007669"/>
    <property type="project" value="InterPro"/>
</dbReference>
<dbReference type="PANTHER" id="PTHR30038">
    <property type="entry name" value="ALDEHYDE FERREDOXIN OXIDOREDUCTASE"/>
    <property type="match status" value="1"/>
</dbReference>